<sequence>MLRTVYNLPVIWKIGMISALALAILAAIIAISASNLLQVRKDTHQLFDRNIKEINWISEIKENMTETHLRLYELISLTAANVSPEEKTQSEAQIDEKGLSL</sequence>
<evidence type="ECO:0000259" key="2">
    <source>
        <dbReference type="Pfam" id="PF12729"/>
    </source>
</evidence>
<evidence type="ECO:0000256" key="1">
    <source>
        <dbReference type="SAM" id="Phobius"/>
    </source>
</evidence>
<reference evidence="3 4" key="1">
    <citation type="submission" date="2019-10" db="EMBL/GenBank/DDBJ databases">
        <title>Draft whole-genome sequence of the purple nonsulfur photosynthetic bacterium Roseospira navarrensis DSM 15114.</title>
        <authorList>
            <person name="Kyndt J.A."/>
            <person name="Meyer T.E."/>
        </authorList>
    </citation>
    <scope>NUCLEOTIDE SEQUENCE [LARGE SCALE GENOMIC DNA]</scope>
    <source>
        <strain evidence="3 4">DSM 15114</strain>
    </source>
</reference>
<proteinExistence type="predicted"/>
<dbReference type="Pfam" id="PF12729">
    <property type="entry name" value="4HB_MCP_1"/>
    <property type="match status" value="1"/>
</dbReference>
<keyword evidence="1" id="KW-1133">Transmembrane helix</keyword>
<name>A0A7X1ZII8_9PROT</name>
<accession>A0A7X1ZII8</accession>
<feature type="transmembrane region" description="Helical" evidence="1">
    <location>
        <begin position="12"/>
        <end position="37"/>
    </location>
</feature>
<dbReference type="EMBL" id="WIVE01000081">
    <property type="protein sequence ID" value="MQX38236.1"/>
    <property type="molecule type" value="Genomic_DNA"/>
</dbReference>
<comment type="caution">
    <text evidence="3">The sequence shown here is derived from an EMBL/GenBank/DDBJ whole genome shotgun (WGS) entry which is preliminary data.</text>
</comment>
<keyword evidence="4" id="KW-1185">Reference proteome</keyword>
<keyword evidence="1" id="KW-0812">Transmembrane</keyword>
<gene>
    <name evidence="3" type="ORF">GHC57_17100</name>
</gene>
<keyword evidence="1" id="KW-0472">Membrane</keyword>
<protein>
    <recommendedName>
        <fullName evidence="2">Chemotaxis methyl-accepting receptor HlyB-like 4HB MCP domain-containing protein</fullName>
    </recommendedName>
</protein>
<evidence type="ECO:0000313" key="3">
    <source>
        <dbReference type="EMBL" id="MQX38236.1"/>
    </source>
</evidence>
<dbReference type="AlphaFoldDB" id="A0A7X1ZII8"/>
<dbReference type="InterPro" id="IPR024478">
    <property type="entry name" value="HlyB_4HB_MCP"/>
</dbReference>
<organism evidence="3 4">
    <name type="scientific">Roseospira navarrensis</name>
    <dbReference type="NCBI Taxonomy" id="140058"/>
    <lineage>
        <taxon>Bacteria</taxon>
        <taxon>Pseudomonadati</taxon>
        <taxon>Pseudomonadota</taxon>
        <taxon>Alphaproteobacteria</taxon>
        <taxon>Rhodospirillales</taxon>
        <taxon>Rhodospirillaceae</taxon>
        <taxon>Roseospira</taxon>
    </lineage>
</organism>
<dbReference type="Proteomes" id="UP000434582">
    <property type="component" value="Unassembled WGS sequence"/>
</dbReference>
<feature type="domain" description="Chemotaxis methyl-accepting receptor HlyB-like 4HB MCP" evidence="2">
    <location>
        <begin position="10"/>
        <end position="97"/>
    </location>
</feature>
<evidence type="ECO:0000313" key="4">
    <source>
        <dbReference type="Proteomes" id="UP000434582"/>
    </source>
</evidence>